<name>A0A6J5R9M1_9CAUD</name>
<dbReference type="EMBL" id="LR797498">
    <property type="protein sequence ID" value="CAB4220618.1"/>
    <property type="molecule type" value="Genomic_DNA"/>
</dbReference>
<accession>A0A6J5R9M1</accession>
<evidence type="ECO:0000313" key="1">
    <source>
        <dbReference type="EMBL" id="CAB4148422.1"/>
    </source>
</evidence>
<dbReference type="EMBL" id="LR796504">
    <property type="protein sequence ID" value="CAB4148422.1"/>
    <property type="molecule type" value="Genomic_DNA"/>
</dbReference>
<evidence type="ECO:0000313" key="3">
    <source>
        <dbReference type="EMBL" id="CAB4188384.1"/>
    </source>
</evidence>
<dbReference type="EMBL" id="LR797121">
    <property type="protein sequence ID" value="CAB4188384.1"/>
    <property type="molecule type" value="Genomic_DNA"/>
</dbReference>
<gene>
    <name evidence="2" type="ORF">UFOVP1027_9</name>
    <name evidence="3" type="ORF">UFOVP1182_27</name>
    <name evidence="4" type="ORF">UFOVP1632_43</name>
    <name evidence="1" type="ORF">UFOVP530_9</name>
</gene>
<reference evidence="3" key="1">
    <citation type="submission" date="2020-05" db="EMBL/GenBank/DDBJ databases">
        <authorList>
            <person name="Chiriac C."/>
            <person name="Salcher M."/>
            <person name="Ghai R."/>
            <person name="Kavagutti S V."/>
        </authorList>
    </citation>
    <scope>NUCLEOTIDE SEQUENCE</scope>
</reference>
<protein>
    <submittedName>
        <fullName evidence="3">Uncharacterized protein</fullName>
    </submittedName>
</protein>
<organism evidence="3">
    <name type="scientific">uncultured Caudovirales phage</name>
    <dbReference type="NCBI Taxonomy" id="2100421"/>
    <lineage>
        <taxon>Viruses</taxon>
        <taxon>Duplodnaviria</taxon>
        <taxon>Heunggongvirae</taxon>
        <taxon>Uroviricota</taxon>
        <taxon>Caudoviricetes</taxon>
        <taxon>Peduoviridae</taxon>
        <taxon>Maltschvirus</taxon>
        <taxon>Maltschvirus maltsch</taxon>
    </lineage>
</organism>
<sequence length="69" mass="8302">MTAVEWLWNELSKNNISTDSVVKRINKESSIWKQAKKMEKQRIIDAYDYMRCIGNFESGEQYYNETFNK</sequence>
<dbReference type="EMBL" id="LR796974">
    <property type="protein sequence ID" value="CAB4178812.1"/>
    <property type="molecule type" value="Genomic_DNA"/>
</dbReference>
<proteinExistence type="predicted"/>
<evidence type="ECO:0000313" key="2">
    <source>
        <dbReference type="EMBL" id="CAB4178812.1"/>
    </source>
</evidence>
<evidence type="ECO:0000313" key="4">
    <source>
        <dbReference type="EMBL" id="CAB4220618.1"/>
    </source>
</evidence>